<dbReference type="GO" id="GO:0034455">
    <property type="term" value="C:t-UTP complex"/>
    <property type="evidence" value="ECO:0007669"/>
    <property type="project" value="TreeGrafter"/>
</dbReference>
<keyword evidence="7 9" id="KW-0539">Nucleus</keyword>
<dbReference type="Pfam" id="PF00786">
    <property type="entry name" value="PBD"/>
    <property type="match status" value="1"/>
</dbReference>
<keyword evidence="5 9" id="KW-0698">rRNA processing</keyword>
<dbReference type="GO" id="GO:0000462">
    <property type="term" value="P:maturation of SSU-rRNA from tricistronic rRNA transcript (SSU-rRNA, 5.8S rRNA, LSU-rRNA)"/>
    <property type="evidence" value="ECO:0007669"/>
    <property type="project" value="TreeGrafter"/>
</dbReference>
<dbReference type="InterPro" id="IPR040191">
    <property type="entry name" value="UTP10"/>
</dbReference>
<dbReference type="Pfam" id="PF02985">
    <property type="entry name" value="HEAT"/>
    <property type="match status" value="1"/>
</dbReference>
<protein>
    <recommendedName>
        <fullName evidence="3 9">U3 small nucleolar RNA-associated protein 10</fullName>
    </recommendedName>
</protein>
<dbReference type="GO" id="GO:0005524">
    <property type="term" value="F:ATP binding"/>
    <property type="evidence" value="ECO:0007669"/>
    <property type="project" value="InterPro"/>
</dbReference>
<dbReference type="SUPFAM" id="SSF48371">
    <property type="entry name" value="ARM repeat"/>
    <property type="match status" value="2"/>
</dbReference>
<feature type="region of interest" description="Disordered" evidence="10">
    <location>
        <begin position="20"/>
        <end position="153"/>
    </location>
</feature>
<dbReference type="InterPro" id="IPR036936">
    <property type="entry name" value="CRIB_dom_sf"/>
</dbReference>
<evidence type="ECO:0000256" key="9">
    <source>
        <dbReference type="RuleBase" id="RU367065"/>
    </source>
</evidence>
<evidence type="ECO:0000256" key="5">
    <source>
        <dbReference type="ARBA" id="ARBA00022552"/>
    </source>
</evidence>
<dbReference type="STRING" id="154538.A0A1M2V1T2"/>
<feature type="region of interest" description="Disordered" evidence="10">
    <location>
        <begin position="2577"/>
        <end position="2597"/>
    </location>
</feature>
<keyword evidence="4 9" id="KW-0690">Ribosome biogenesis</keyword>
<dbReference type="InterPro" id="IPR000095">
    <property type="entry name" value="CRIB_dom"/>
</dbReference>
<feature type="compositionally biased region" description="Low complexity" evidence="10">
    <location>
        <begin position="120"/>
        <end position="131"/>
    </location>
</feature>
<keyword evidence="6" id="KW-0677">Repeat</keyword>
<organism evidence="13 14">
    <name type="scientific">Trametes pubescens</name>
    <name type="common">White-rot fungus</name>
    <dbReference type="NCBI Taxonomy" id="154538"/>
    <lineage>
        <taxon>Eukaryota</taxon>
        <taxon>Fungi</taxon>
        <taxon>Dikarya</taxon>
        <taxon>Basidiomycota</taxon>
        <taxon>Agaricomycotina</taxon>
        <taxon>Agaricomycetes</taxon>
        <taxon>Polyporales</taxon>
        <taxon>Polyporaceae</taxon>
        <taxon>Trametes</taxon>
    </lineage>
</organism>
<name>A0A1M2V1T2_TRAPU</name>
<dbReference type="PANTHER" id="PTHR13457:SF1">
    <property type="entry name" value="HEAT REPEAT-CONTAINING PROTEIN 1"/>
    <property type="match status" value="1"/>
</dbReference>
<dbReference type="InterPro" id="IPR022125">
    <property type="entry name" value="U3snoRNP10_N"/>
</dbReference>
<feature type="compositionally biased region" description="Low complexity" evidence="10">
    <location>
        <begin position="671"/>
        <end position="694"/>
    </location>
</feature>
<feature type="compositionally biased region" description="Low complexity" evidence="10">
    <location>
        <begin position="76"/>
        <end position="100"/>
    </location>
</feature>
<evidence type="ECO:0000259" key="11">
    <source>
        <dbReference type="PROSITE" id="PS50011"/>
    </source>
</evidence>
<dbReference type="Pfam" id="PF12397">
    <property type="entry name" value="U3snoRNP10"/>
    <property type="match status" value="1"/>
</dbReference>
<feature type="compositionally biased region" description="Polar residues" evidence="10">
    <location>
        <begin position="557"/>
        <end position="578"/>
    </location>
</feature>
<feature type="compositionally biased region" description="Basic and acidic residues" evidence="10">
    <location>
        <begin position="265"/>
        <end position="281"/>
    </location>
</feature>
<feature type="region of interest" description="Disordered" evidence="10">
    <location>
        <begin position="186"/>
        <end position="445"/>
    </location>
</feature>
<gene>
    <name evidence="13" type="ORF">TRAPUB_7960</name>
</gene>
<evidence type="ECO:0000313" key="14">
    <source>
        <dbReference type="Proteomes" id="UP000184267"/>
    </source>
</evidence>
<feature type="region of interest" description="Disordered" evidence="10">
    <location>
        <begin position="783"/>
        <end position="802"/>
    </location>
</feature>
<feature type="compositionally biased region" description="Low complexity" evidence="10">
    <location>
        <begin position="418"/>
        <end position="433"/>
    </location>
</feature>
<evidence type="ECO:0000256" key="6">
    <source>
        <dbReference type="ARBA" id="ARBA00022737"/>
    </source>
</evidence>
<feature type="compositionally biased region" description="Polar residues" evidence="10">
    <location>
        <begin position="695"/>
        <end position="714"/>
    </location>
</feature>
<feature type="compositionally biased region" description="Polar residues" evidence="10">
    <location>
        <begin position="199"/>
        <end position="217"/>
    </location>
</feature>
<evidence type="ECO:0000256" key="2">
    <source>
        <dbReference type="ARBA" id="ARBA00010559"/>
    </source>
</evidence>
<dbReference type="Gene3D" id="1.10.510.10">
    <property type="entry name" value="Transferase(Phosphotransferase) domain 1"/>
    <property type="match status" value="1"/>
</dbReference>
<comment type="similarity">
    <text evidence="2 9">Belongs to the HEATR1/UTP10 family.</text>
</comment>
<evidence type="ECO:0000256" key="10">
    <source>
        <dbReference type="SAM" id="MobiDB-lite"/>
    </source>
</evidence>
<dbReference type="PROSITE" id="PS50108">
    <property type="entry name" value="CRIB"/>
    <property type="match status" value="1"/>
</dbReference>
<dbReference type="InterPro" id="IPR020635">
    <property type="entry name" value="Tyr_kinase_cat_dom"/>
</dbReference>
<feature type="compositionally biased region" description="Low complexity" evidence="10">
    <location>
        <begin position="786"/>
        <end position="799"/>
    </location>
</feature>
<accession>A0A1M2V1T2</accession>
<evidence type="ECO:0000259" key="12">
    <source>
        <dbReference type="PROSITE" id="PS50108"/>
    </source>
</evidence>
<evidence type="ECO:0000256" key="8">
    <source>
        <dbReference type="ARBA" id="ARBA00023274"/>
    </source>
</evidence>
<dbReference type="Pfam" id="PF23243">
    <property type="entry name" value="HEAT_HEATR1"/>
    <property type="match status" value="1"/>
</dbReference>
<dbReference type="GO" id="GO:0045943">
    <property type="term" value="P:positive regulation of transcription by RNA polymerase I"/>
    <property type="evidence" value="ECO:0007669"/>
    <property type="project" value="TreeGrafter"/>
</dbReference>
<keyword evidence="8 9" id="KW-0687">Ribonucleoprotein</keyword>
<reference evidence="13 14" key="1">
    <citation type="submission" date="2016-10" db="EMBL/GenBank/DDBJ databases">
        <title>Genome sequence of the basidiomycete white-rot fungus Trametes pubescens.</title>
        <authorList>
            <person name="Makela M.R."/>
            <person name="Granchi Z."/>
            <person name="Peng M."/>
            <person name="De Vries R.P."/>
            <person name="Grigoriev I."/>
            <person name="Riley R."/>
            <person name="Hilden K."/>
        </authorList>
    </citation>
    <scope>NUCLEOTIDE SEQUENCE [LARGE SCALE GENOMIC DNA]</scope>
    <source>
        <strain evidence="13 14">FBCC735</strain>
    </source>
</reference>
<evidence type="ECO:0000256" key="1">
    <source>
        <dbReference type="ARBA" id="ARBA00004604"/>
    </source>
</evidence>
<dbReference type="GO" id="GO:0032040">
    <property type="term" value="C:small-subunit processome"/>
    <property type="evidence" value="ECO:0007669"/>
    <property type="project" value="TreeGrafter"/>
</dbReference>
<comment type="function">
    <text evidence="9">Involved in nucleolar processing of pre-18S ribosomal RNA.</text>
</comment>
<dbReference type="Proteomes" id="UP000184267">
    <property type="component" value="Unassembled WGS sequence"/>
</dbReference>
<dbReference type="OrthoDB" id="31183at2759"/>
<feature type="compositionally biased region" description="Pro residues" evidence="10">
    <location>
        <begin position="320"/>
        <end position="329"/>
    </location>
</feature>
<feature type="compositionally biased region" description="Low complexity" evidence="10">
    <location>
        <begin position="237"/>
        <end position="255"/>
    </location>
</feature>
<comment type="caution">
    <text evidence="13">The sequence shown here is derived from an EMBL/GenBank/DDBJ whole genome shotgun (WGS) entry which is preliminary data.</text>
</comment>
<evidence type="ECO:0000256" key="4">
    <source>
        <dbReference type="ARBA" id="ARBA00022517"/>
    </source>
</evidence>
<feature type="compositionally biased region" description="Low complexity" evidence="10">
    <location>
        <begin position="35"/>
        <end position="55"/>
    </location>
</feature>
<dbReference type="SUPFAM" id="SSF56112">
    <property type="entry name" value="Protein kinase-like (PK-like)"/>
    <property type="match status" value="1"/>
</dbReference>
<feature type="compositionally biased region" description="Basic and acidic residues" evidence="10">
    <location>
        <begin position="380"/>
        <end position="391"/>
    </location>
</feature>
<dbReference type="InterPro" id="IPR011009">
    <property type="entry name" value="Kinase-like_dom_sf"/>
</dbReference>
<dbReference type="EMBL" id="MNAD01001731">
    <property type="protein sequence ID" value="OJT01564.1"/>
    <property type="molecule type" value="Genomic_DNA"/>
</dbReference>
<feature type="compositionally biased region" description="Low complexity" evidence="10">
    <location>
        <begin position="331"/>
        <end position="344"/>
    </location>
</feature>
<dbReference type="SMART" id="SM01036">
    <property type="entry name" value="BP28CT"/>
    <property type="match status" value="1"/>
</dbReference>
<dbReference type="InterPro" id="IPR056473">
    <property type="entry name" value="HEAT_Utp10/HEAT1"/>
</dbReference>
<dbReference type="GO" id="GO:0004713">
    <property type="term" value="F:protein tyrosine kinase activity"/>
    <property type="evidence" value="ECO:0007669"/>
    <property type="project" value="InterPro"/>
</dbReference>
<dbReference type="PANTHER" id="PTHR13457">
    <property type="entry name" value="BAP28"/>
    <property type="match status" value="1"/>
</dbReference>
<dbReference type="GO" id="GO:0030515">
    <property type="term" value="F:snoRNA binding"/>
    <property type="evidence" value="ECO:0007669"/>
    <property type="project" value="TreeGrafter"/>
</dbReference>
<evidence type="ECO:0000256" key="7">
    <source>
        <dbReference type="ARBA" id="ARBA00023242"/>
    </source>
</evidence>
<feature type="region of interest" description="Disordered" evidence="10">
    <location>
        <begin position="458"/>
        <end position="578"/>
    </location>
</feature>
<comment type="subunit">
    <text evidence="9">Component of the ribosomal small subunit (SSU) processome.</text>
</comment>
<evidence type="ECO:0000313" key="13">
    <source>
        <dbReference type="EMBL" id="OJT01564.1"/>
    </source>
</evidence>
<feature type="compositionally biased region" description="Polar residues" evidence="10">
    <location>
        <begin position="296"/>
        <end position="307"/>
    </location>
</feature>
<keyword evidence="14" id="KW-1185">Reference proteome</keyword>
<dbReference type="InterPro" id="IPR011989">
    <property type="entry name" value="ARM-like"/>
</dbReference>
<comment type="subcellular location">
    <subcellularLocation>
        <location evidence="1 9">Nucleus</location>
        <location evidence="1 9">Nucleolus</location>
    </subcellularLocation>
</comment>
<sequence>MATSSKQNSRFSSLRVFKFAAGSKPPPLPPKDPFRLPNPSLPSLGNSLSPDSLPSQPATPLSAQYATLNRSPSPSPSYAPSTNTAVSPPSLSASPESAGSRKGLFKFSSFSKRPKTPKTAESGYSAASESSHPPEPHPPEPSDDPSISMPWNFQHNIHVDEGFVGLPPTWSASLAAAGFTEEEIASIQAKRAESRSRSTRSIYSLSAGRSSSPTGTTRYPGYGNQPRAGSLRRDQSEASLSQVSLASSQRSFSSRSHFRKVSASSRDHSEYSVHAETESRRGAPGTRPPPPAHSFTYPQLHSQSTPHLPTHHHGGSMTRLPPPVPPPPAISVTSSDSSSSSALSEKQLMARSAPQRSFHVANESLDSAGAHSPPPAYMSPKKETAMSRPDEDFSLPPAVVEPTSGLSITVTQHRRPSTDSSSSGSHRQGSTSPVLPIPPRLSFHQDDLSSWTESLFSSIPTEVTLTPPKPTSKPVPIRSFTSPSLSKVVAAGNSTPPRVASARRRDSPSPALRQLPPQKPPPRQEPPLRAAPTGALPPPPVESSSMLRQEPAGLMATANTPRLSVSSATPDSSVDFSTDSTLWSPVLDEFPPIPHTNDAEQFDLHAMSLAREKENRDSGLSTVTVTPATIATAAVARSARGNVIVSPVHATDDGRAKTTPLAQDVEDTRPHSPNSAESHSSASSTSTTESLSMSIGTESASSDSRPQTLTTETQDWGLPGGKPRSLAYTESPEPSPRAASFAERDVFTVSVTSEVREQDVEIAAGRGPSIVIDHFLSATAASDNKPISPVSPASAKSPSPMSPAPRYPGWLSAVVAPLKSFINDQVDPRDLYADLREIAEGESGSVFAARVLDTAWSPEKLQPGSFVAIKNVPILPSGSPKIDDLRRELTMLKGLSHVHVLTLDALYVDLVEDSLWIRMDLMERSLADVIAYVDEGVVIHEKSIARIAGDVLEALDYLQSEGIAHRDVRSDNLLVNVEGQVKLADFSSAVQVSRQSPMRTDPAGVAYWQAPELRSGPYNALKVDVWSLGATIWELAQAEPPFSDLTDPRQFGDQWPELSQPEIYSRSFHDFLNLCSKPSSSRPEPHELLNILLWDTGIGLAKMVSSLAEQLAKSASLNANLLNEKARKLVQSESYLFSPKEARQHDLESLHALGVNGFLQLKSLQPTIAPFEQQLFSDAAKALDRTLQSAEQNAKLDAAITAFLPLLGPFLLDAPTGKVLEWLVRRFRIHEFNVDSVVSLFLPYHETPHFIKMVSILNIKDRSPLRFLQAYKATATPLHRSLLITEMLKTLEVARFVSRILPTTLQNHCAGVHRALIAFHTGLLLEFVARSKALDENAMAVLLPAALEPLQTASNPDAAVKPTLLQESILGSYLVLAAISQKTHLTTNAVKSILGAVAECAERVSPKQLVRTLVSICAPQEQLDRLSSSVIKTLVAIPNIESELISAMAWVGAEKLLIPLLDRLLTQLDDFDVFGIVQAVVTSPVLFSVIARSTASTLVQQLTEDDDTVTDASSKMRQLLSHLHQRHPKAVEAASALVIEEDETKTDAVEQLILSLSVSAAGPSSVDTEAATLLIGSTNADSAVRTRSVRDLLARLSNDEPAETELQSISSALLLRVQDTDASVLNALYTSAPEVALRAFLDATSSPAGYLDALKQALHGSSAKPSRDVIRAHLSFLLSCFLPACISREHDAEVSREFLRQTSVEIVLPFLLYTKPRMKTAQAVWEILGAAEDAGANPAIFELLGGCVEAVRWEQQRAAVDAKEKGGDKESINVGLLTKINIAVAAKIADNIIASNYFQQHLDSLLAKLHDDNHHARALVYLVARALLSRVGGEQRIDTAYRILQAMQLETLEGMGDFMRGIDDVAVYLNDTSVGTAVALKPSSLNTLHRLQVALLSVFPNIARPTGARIDWLAEYSASTTSDVRTARYVTVLRDVYRLSNSSAHLAVLSTHLLCMLFANLGDDAFAFLTGVWLTAGSRSEEDQSHIQYAALKHAAAFLEAHVATQRTIDFQTVFPALLVMLQSPDASVREAVARCIAVVVRLSSVKEAEAVYAFDAIYGADSAKLQYLDWADFQRYANATGETRANLEHDPDYLQTFHNGHLSHSKADTKKNASYRQRVLCYLLSHINSCPLPNVKVALLRSLDSVSHEVKAQILMPTIEALVSEQGMQDVAATKVFQDLATYAVSAFDASATADINDQEKTTWTVYEKVLLTSLRNASWERPRAALLHRLQHGLFVKLSVERKVQLCQSLLRAAVEDESSGLICKKMLASMLTEVSLIIHLLVALQPSGEDTTQPATKRARVEKSATSAQAEEISVLAALAEVLGSVKIPGTLELVPCLLETLNKVTHAVAPDAADRRYVEQLIMSAVENVVQQFPPATVVPPGSIRVDTLVEILRTSENPQSFHQASLLMASLARIAPDAVLHNVMPIFTFMGSNVFHRDDTYSFRVVQKTVDSIVPVMVASLKEKHGTGMDLYRAAREFLRVFTSAANHIPRHRRVNFFSHLVDTLGPADFLAPVTMLLVDRVANRVARQTSTESAGSLFLPLAVCERYPAGLQLFLFVELAHEVERLAQPDGSSVPPFLEDAPDDEHPHAETSSKRRAAALLVFSDHALQRLRVTALATSQQERASNKTLLALLLAVATSHASDASYAEVTAAARSAMNSTLGIMSAPDFVAGIFTILQSSSPNVQAGALELLSDRLTDVAEKARRGLTPTIVQVVDKIRSVLTGAEEALARSALRALAVISDTLSPGEESSITSTVPFILEAVRCESLRSSALHALLSFSSKLGPRAIPYLKDIVKECVARAREAALLGGDSALVVTAAQVLRNLLTSIPTFWGEAEVLQVVELYLDGSEVSVSQSTEMSLLVKAVAKRASPTVLLPALCNMWERTLAAQAQNRAGRVVAFVQVVKVSVKAASRPAVLENLRELFKAFLSMFDLCATHQDADVESNVTSAFLEVVVKLNETAFRPIFRKMFDWAFTQSHDNRRVVFCHVYSTLLDFFKALMVPYMSFTWQSFTELLHGYTSPVAVDGKLWLALVQTLSKAMSADEDKVFWRSDKLRQLTPLAAQQIPVAVRVNLPDGKDTLADFLEALLGIIDDDALTKSLNLDILMHSRSEDARVRLLSLTCAEQLWRAHGEKLLGFVAETATFIAEAAEDENDLVVQEAHRLKTAVEAIGGSIDVS</sequence>
<feature type="domain" description="CRIB" evidence="12">
    <location>
        <begin position="147"/>
        <end position="160"/>
    </location>
</feature>
<dbReference type="InterPro" id="IPR012954">
    <property type="entry name" value="BP28_C_dom"/>
</dbReference>
<dbReference type="SMART" id="SM00285">
    <property type="entry name" value="PBD"/>
    <property type="match status" value="1"/>
</dbReference>
<feature type="region of interest" description="Disordered" evidence="10">
    <location>
        <begin position="647"/>
        <end position="741"/>
    </location>
</feature>
<dbReference type="Pfam" id="PF00069">
    <property type="entry name" value="Pkinase"/>
    <property type="match status" value="1"/>
</dbReference>
<dbReference type="InterPro" id="IPR016024">
    <property type="entry name" value="ARM-type_fold"/>
</dbReference>
<proteinExistence type="inferred from homology"/>
<dbReference type="InterPro" id="IPR000719">
    <property type="entry name" value="Prot_kinase_dom"/>
</dbReference>
<dbReference type="GO" id="GO:0030686">
    <property type="term" value="C:90S preribosome"/>
    <property type="evidence" value="ECO:0007669"/>
    <property type="project" value="TreeGrafter"/>
</dbReference>
<evidence type="ECO:0000256" key="3">
    <source>
        <dbReference type="ARBA" id="ARBA00015399"/>
    </source>
</evidence>
<dbReference type="Gene3D" id="3.90.810.10">
    <property type="entry name" value="CRIB domain"/>
    <property type="match status" value="1"/>
</dbReference>
<dbReference type="PROSITE" id="PS50011">
    <property type="entry name" value="PROTEIN_KINASE_DOM"/>
    <property type="match status" value="1"/>
</dbReference>
<dbReference type="SMART" id="SM00219">
    <property type="entry name" value="TyrKc"/>
    <property type="match status" value="1"/>
</dbReference>
<dbReference type="InterPro" id="IPR000357">
    <property type="entry name" value="HEAT"/>
</dbReference>
<dbReference type="Pfam" id="PF08146">
    <property type="entry name" value="BP28CT"/>
    <property type="match status" value="1"/>
</dbReference>
<dbReference type="OMA" id="NDVMWKQ"/>
<feature type="compositionally biased region" description="Polar residues" evidence="10">
    <location>
        <begin position="56"/>
        <end position="70"/>
    </location>
</feature>
<dbReference type="Gene3D" id="1.25.10.10">
    <property type="entry name" value="Leucine-rich Repeat Variant"/>
    <property type="match status" value="2"/>
</dbReference>
<feature type="domain" description="Protein kinase" evidence="11">
    <location>
        <begin position="832"/>
        <end position="1093"/>
    </location>
</feature>